<evidence type="ECO:0000313" key="8">
    <source>
        <dbReference type="Proteomes" id="UP000225548"/>
    </source>
</evidence>
<dbReference type="PANTHER" id="PTHR13817:SF151">
    <property type="entry name" value="TITIN"/>
    <property type="match status" value="1"/>
</dbReference>
<feature type="domain" description="Fibronectin type-III" evidence="6">
    <location>
        <begin position="1565"/>
        <end position="1660"/>
    </location>
</feature>
<evidence type="ECO:0000256" key="5">
    <source>
        <dbReference type="SAM" id="Phobius"/>
    </source>
</evidence>
<dbReference type="Pfam" id="PF00041">
    <property type="entry name" value="fn3"/>
    <property type="match status" value="3"/>
</dbReference>
<evidence type="ECO:0000259" key="6">
    <source>
        <dbReference type="PROSITE" id="PS50853"/>
    </source>
</evidence>
<keyword evidence="8" id="KW-1185">Reference proteome</keyword>
<dbReference type="Proteomes" id="UP000225548">
    <property type="component" value="Unassembled WGS sequence"/>
</dbReference>
<feature type="region of interest" description="Disordered" evidence="4">
    <location>
        <begin position="1"/>
        <end position="20"/>
    </location>
</feature>
<keyword evidence="5" id="KW-1133">Transmembrane helix</keyword>
<evidence type="ECO:0000256" key="2">
    <source>
        <dbReference type="ARBA" id="ARBA00023295"/>
    </source>
</evidence>
<feature type="domain" description="Fibronectin type-III" evidence="6">
    <location>
        <begin position="1661"/>
        <end position="1755"/>
    </location>
</feature>
<comment type="caution">
    <text evidence="7">The sequence shown here is derived from an EMBL/GenBank/DDBJ whole genome shotgun (WGS) entry which is preliminary data.</text>
</comment>
<sequence>MKLFQRTARASRAGSGRGPSPTVVAGVTVPAVLAVLAIINPGVKIAEIELNDGAVWVTNSQGLKLGRYNGTVQELNGGLIATDPMFDVLQDAQDVLLVEPSKVSVVDPASVTLSTQADVPLGSRVDMAGGVVSVVAVDGSVWVRTTDSLATIDPAVDGELELGEGAMATVTRDGAVLAVDPTDGSVHRVDLSDGDEPSEVGTLADAAGVRPDEVAAVGDELVMISGTTVYSESWSVDVSDHGARPVLQQTSAAAGSVLVATTTSLLEIDLDSGDVDVRETGGAGAPARPVRVAGCDYAAWASTASNYVETCGTNDPTVVDLEAMTTTSNLVFRVNRSVVVLNDTVDGRLWLPTDLPKVQEPNWQDIEQEEEPEDQQDTSDDVQTAQQLLTQCTEQSAVPGAADDVIGVRAGRTSVLQILGNDTAGECGIIAVSTFDQIPETFGSLESIYGGRDLQLFVQPEATGSVTFTYTITDGRGQNPPSTATVELTVHDASSNEDPVQVRTGAVEVEQGALIEYDALANFTDPDGDDLVLSGASTDGSGSVRTRQDGMVTFVAADDQLGRQTVQLTVTDGTSSVVGEMFVDVRAAGSLPPTIDPVHAVTYVDAPVEVDVLSSVRSASREPARLAAVDEVAGTTIVPKLDDGAFTFSAANTGTYYVSFTVTAPPQQSIGLARIDVLEWPGTPLPPIAVRDVALLPVGGEVTVDPLANDTDPNGGVLVLTSASSSPDSAMQIAILEHRLIRVTSLRALEAPETISYVVSNGVAETRGEILVQPVLPSAEQHAPVVQDIEVSVRTGGVVTIPALEYAYDADGDTMELVPELAEPLGDGQGLLFVSGDQLRYQAPSTPLTASATFSVRDTALNVGSARLTVSVHASSAATKSPPLPKDITSRTFAGETVRINVPLVGIDSDGDGVILLGQGDTPPTKGRIVSVGASWIEYEAFPGETGTDTFTYAVEDWVGQRAVATIRVGIAPRPSEPLPIVARDDEVTLQPGQLVEVLVLRNDVDPSGGELYLSPDLIVPEGAVARAEGRRIVVEAPPDPTDPITIAYTVTNDRGGQATAVLTVRVVADAVILPPVASDVRVAPIEVVDKTSIEVDVFEVAENPSGPLSDLTVSIPRSHSSVASVLPSGKVLVTLSDEAQTVPYLLTNTSSDAGGVHAYAFITVPALGDFPPVLRPKARALRVASGGELIIPIAEFVQVGTAKTALIFSPDKVSATRSDGTSLVVDDTTLRFRSAPDYVGPASITFEVTDGISGTDTTGRRATLTLSITVFTEDDYPPTFVPSTLEIPQGDAASAVDLLAFTTGPEGADEAQPYTFRLASTPPPGFAVNLAGTELSVSASADVARGTTGSAQLTLGYGRAGTLDVTINFKVVASQRVLASVSDFVLDGAAGKESRVDVLATGVLNPFPGEALTVVSATVETVGAGTASVSGAAVLVKPAEGFVGRMVVRYRVRDVTGDPLRVVEGRVTVNVRDVPVAPVAPRVGEISNQTLVLSWDAPDSRGAPITGYRLTRSGGGQTTLCATTTCTLTGLTNGTEYTFTVAAQNAVGWSKESAASVKAVPDAVPGIPGAPVLEFGDGLVNASWAAPANVGTPITQYTVEISPLPASGRSTQTTAGTSVTFTGLTNGTDYQVRVRAHNKATPLEGGSWGPWSDSIRPAGAPGAPSVMASRVDSKKIAVTWTAPASNGDPVAGYTLTITSNNSSPVVLQPDGATTSYSFDSAVDGETYTFSVRARNKAGTGPAGTASASTFSPPGAPTSPSVSIDGAATAFGSARATLSWAAPVKTGGSGVLISSYEIEGVGSVGNVTSYALTGLPGGTAIAPRKVRACNDRGACGEWTTISTTSVPTTVPAAPTVTNTTPASTTEEVTFTVAAGGAGGSPITGYQWSSDAGVTWNAFSGGSFTVSKPGGGAVAVRVQAQNGVGWSTSGQQSATALVLGPPGAPSVTVSTSGAGRLSFGWTVPVLNGSEIQRYRYRVTALENGAFVTSGGQGNVDSTVLSVTDYSVQPGTYRVEVWTESTRGEGATGTSAQIVVG</sequence>
<dbReference type="SMART" id="SM00060">
    <property type="entry name" value="FN3"/>
    <property type="match status" value="6"/>
</dbReference>
<reference evidence="7 8" key="1">
    <citation type="submission" date="2017-10" db="EMBL/GenBank/DDBJ databases">
        <title>Sequencing the genomes of 1000 actinobacteria strains.</title>
        <authorList>
            <person name="Klenk H.-P."/>
        </authorList>
    </citation>
    <scope>NUCLEOTIDE SEQUENCE [LARGE SCALE GENOMIC DNA]</scope>
    <source>
        <strain evidence="7 8">DSM 18966</strain>
    </source>
</reference>
<dbReference type="RefSeq" id="WP_098455332.1">
    <property type="nucleotide sequence ID" value="NZ_PDJG01000001.1"/>
</dbReference>
<feature type="compositionally biased region" description="Low complexity" evidence="4">
    <location>
        <begin position="1739"/>
        <end position="1753"/>
    </location>
</feature>
<dbReference type="GO" id="GO:0000272">
    <property type="term" value="P:polysaccharide catabolic process"/>
    <property type="evidence" value="ECO:0007669"/>
    <property type="project" value="UniProtKB-KW"/>
</dbReference>
<dbReference type="NCBIfam" id="NF012211">
    <property type="entry name" value="tand_rpt_95"/>
    <property type="match status" value="1"/>
</dbReference>
<feature type="domain" description="Fibronectin type-III" evidence="6">
    <location>
        <begin position="1478"/>
        <end position="1564"/>
    </location>
</feature>
<keyword evidence="5" id="KW-0472">Membrane</keyword>
<keyword evidence="2" id="KW-0326">Glycosidase</keyword>
<dbReference type="PROSITE" id="PS50853">
    <property type="entry name" value="FN3"/>
    <property type="match status" value="4"/>
</dbReference>
<protein>
    <submittedName>
        <fullName evidence="7">Fibronectin type III domain protein</fullName>
    </submittedName>
</protein>
<keyword evidence="1" id="KW-0677">Repeat</keyword>
<keyword evidence="3" id="KW-0624">Polysaccharide degradation</keyword>
<dbReference type="InterPro" id="IPR050964">
    <property type="entry name" value="Striated_Muscle_Regulatory"/>
</dbReference>
<dbReference type="InterPro" id="IPR003961">
    <property type="entry name" value="FN3_dom"/>
</dbReference>
<dbReference type="Gene3D" id="2.60.40.10">
    <property type="entry name" value="Immunoglobulins"/>
    <property type="match status" value="5"/>
</dbReference>
<feature type="compositionally biased region" description="Low complexity" evidence="4">
    <location>
        <begin position="8"/>
        <end position="20"/>
    </location>
</feature>
<accession>A0A2A9E609</accession>
<feature type="region of interest" description="Disordered" evidence="4">
    <location>
        <begin position="1739"/>
        <end position="1760"/>
    </location>
</feature>
<gene>
    <name evidence="7" type="ORF">ATL42_2179</name>
</gene>
<dbReference type="EMBL" id="PDJG01000001">
    <property type="protein sequence ID" value="PFG34273.1"/>
    <property type="molecule type" value="Genomic_DNA"/>
</dbReference>
<name>A0A2A9E609_9MICO</name>
<dbReference type="CDD" id="cd00063">
    <property type="entry name" value="FN3"/>
    <property type="match status" value="4"/>
</dbReference>
<evidence type="ECO:0000256" key="1">
    <source>
        <dbReference type="ARBA" id="ARBA00022737"/>
    </source>
</evidence>
<dbReference type="OrthoDB" id="5241356at2"/>
<evidence type="ECO:0000256" key="4">
    <source>
        <dbReference type="SAM" id="MobiDB-lite"/>
    </source>
</evidence>
<proteinExistence type="predicted"/>
<dbReference type="Pfam" id="PF17963">
    <property type="entry name" value="Big_9"/>
    <property type="match status" value="5"/>
</dbReference>
<evidence type="ECO:0000313" key="7">
    <source>
        <dbReference type="EMBL" id="PFG34273.1"/>
    </source>
</evidence>
<keyword evidence="5" id="KW-0812">Transmembrane</keyword>
<dbReference type="PRINTS" id="PR00014">
    <property type="entry name" value="FNTYPEIII"/>
</dbReference>
<feature type="transmembrane region" description="Helical" evidence="5">
    <location>
        <begin position="21"/>
        <end position="39"/>
    </location>
</feature>
<evidence type="ECO:0000256" key="3">
    <source>
        <dbReference type="ARBA" id="ARBA00023326"/>
    </source>
</evidence>
<organism evidence="7 8">
    <name type="scientific">Sanguibacter antarcticus</name>
    <dbReference type="NCBI Taxonomy" id="372484"/>
    <lineage>
        <taxon>Bacteria</taxon>
        <taxon>Bacillati</taxon>
        <taxon>Actinomycetota</taxon>
        <taxon>Actinomycetes</taxon>
        <taxon>Micrococcales</taxon>
        <taxon>Sanguibacteraceae</taxon>
        <taxon>Sanguibacter</taxon>
    </lineage>
</organism>
<keyword evidence="3" id="KW-0119">Carbohydrate metabolism</keyword>
<dbReference type="SUPFAM" id="SSF49265">
    <property type="entry name" value="Fibronectin type III"/>
    <property type="match status" value="4"/>
</dbReference>
<keyword evidence="2" id="KW-0378">Hydrolase</keyword>
<feature type="domain" description="Fibronectin type-III" evidence="6">
    <location>
        <begin position="1940"/>
        <end position="2035"/>
    </location>
</feature>
<dbReference type="InterPro" id="IPR036116">
    <property type="entry name" value="FN3_sf"/>
</dbReference>
<dbReference type="InterPro" id="IPR013783">
    <property type="entry name" value="Ig-like_fold"/>
</dbReference>
<dbReference type="PANTHER" id="PTHR13817">
    <property type="entry name" value="TITIN"/>
    <property type="match status" value="1"/>
</dbReference>
<dbReference type="GO" id="GO:0016798">
    <property type="term" value="F:hydrolase activity, acting on glycosyl bonds"/>
    <property type="evidence" value="ECO:0007669"/>
    <property type="project" value="UniProtKB-KW"/>
</dbReference>